<evidence type="ECO:0000313" key="6">
    <source>
        <dbReference type="EMBL" id="TCD12792.1"/>
    </source>
</evidence>
<dbReference type="PANTHER" id="PTHR35333:SF3">
    <property type="entry name" value="BETA-LACTAMASE-TYPE TRANSPEPTIDASE FOLD CONTAINING PROTEIN"/>
    <property type="match status" value="1"/>
</dbReference>
<dbReference type="Proteomes" id="UP000291485">
    <property type="component" value="Unassembled WGS sequence"/>
</dbReference>
<feature type="signal peptide" evidence="4">
    <location>
        <begin position="1"/>
        <end position="19"/>
    </location>
</feature>
<evidence type="ECO:0000313" key="7">
    <source>
        <dbReference type="Proteomes" id="UP000291485"/>
    </source>
</evidence>
<name>A0A4R0P9G9_9SPHI</name>
<dbReference type="Gene3D" id="3.40.710.10">
    <property type="entry name" value="DD-peptidase/beta-lactamase superfamily"/>
    <property type="match status" value="1"/>
</dbReference>
<evidence type="ECO:0000256" key="3">
    <source>
        <dbReference type="ARBA" id="ARBA00012865"/>
    </source>
</evidence>
<dbReference type="GO" id="GO:0004180">
    <property type="term" value="F:carboxypeptidase activity"/>
    <property type="evidence" value="ECO:0007669"/>
    <property type="project" value="UniProtKB-KW"/>
</dbReference>
<comment type="caution">
    <text evidence="6">The sequence shown here is derived from an EMBL/GenBank/DDBJ whole genome shotgun (WGS) entry which is preliminary data.</text>
</comment>
<dbReference type="GO" id="GO:0046677">
    <property type="term" value="P:response to antibiotic"/>
    <property type="evidence" value="ECO:0007669"/>
    <property type="project" value="InterPro"/>
</dbReference>
<dbReference type="PANTHER" id="PTHR35333">
    <property type="entry name" value="BETA-LACTAMASE"/>
    <property type="match status" value="1"/>
</dbReference>
<keyword evidence="6" id="KW-0378">Hydrolase</keyword>
<keyword evidence="6" id="KW-0121">Carboxypeptidase</keyword>
<dbReference type="InterPro" id="IPR000871">
    <property type="entry name" value="Beta-lactam_class-A"/>
</dbReference>
<dbReference type="InterPro" id="IPR045155">
    <property type="entry name" value="Beta-lactam_cat"/>
</dbReference>
<dbReference type="OrthoDB" id="975092at2"/>
<keyword evidence="6" id="KW-0645">Protease</keyword>
<evidence type="ECO:0000259" key="5">
    <source>
        <dbReference type="Pfam" id="PF13354"/>
    </source>
</evidence>
<dbReference type="GO" id="GO:0030655">
    <property type="term" value="P:beta-lactam antibiotic catabolic process"/>
    <property type="evidence" value="ECO:0007669"/>
    <property type="project" value="InterPro"/>
</dbReference>
<sequence length="352" mass="39792">MAKLFCTLFLLLAAKIVAAQNLDQVIQFIKDNPKKASIVILENHKEVLNFNGNQLMPLASAAKTIIAIEFSNQVVEKKINPKEQIAISELSKYYIPFTDGGAHTEWLKSLKKKKGDSVSLLQVAQGMIKFSSNANTEYLEDLLGLANINRNLKALKLANHTPLYYFTAGALMTCLKPDKVDNATWSAQLNTLSMEKYRKLCEINHIKLKTDSTFIKHFNFKNLSLEIQKIWSDRLVASTASDYTNIMEKINSRSYFSSEVQFFLDQIMEWPMAYPGNQAAFKHLGQKGGSTAYVRTDAFYVTDKKDLGLSCTFFFNSLTEKENAMITLNFGAFEAEIITNPTFRLKLIEALK</sequence>
<keyword evidence="7" id="KW-1185">Reference proteome</keyword>
<dbReference type="Pfam" id="PF13354">
    <property type="entry name" value="Beta-lactamase2"/>
    <property type="match status" value="1"/>
</dbReference>
<evidence type="ECO:0000256" key="2">
    <source>
        <dbReference type="ARBA" id="ARBA00009009"/>
    </source>
</evidence>
<dbReference type="AlphaFoldDB" id="A0A4R0P9G9"/>
<accession>A0A4R0P9G9</accession>
<comment type="catalytic activity">
    <reaction evidence="1">
        <text>a beta-lactam + H2O = a substituted beta-amino acid</text>
        <dbReference type="Rhea" id="RHEA:20401"/>
        <dbReference type="ChEBI" id="CHEBI:15377"/>
        <dbReference type="ChEBI" id="CHEBI:35627"/>
        <dbReference type="ChEBI" id="CHEBI:140347"/>
        <dbReference type="EC" id="3.5.2.6"/>
    </reaction>
</comment>
<organism evidence="6 7">
    <name type="scientific">Pedobacter frigidisoli</name>
    <dbReference type="NCBI Taxonomy" id="2530455"/>
    <lineage>
        <taxon>Bacteria</taxon>
        <taxon>Pseudomonadati</taxon>
        <taxon>Bacteroidota</taxon>
        <taxon>Sphingobacteriia</taxon>
        <taxon>Sphingobacteriales</taxon>
        <taxon>Sphingobacteriaceae</taxon>
        <taxon>Pedobacter</taxon>
    </lineage>
</organism>
<gene>
    <name evidence="6" type="ORF">EZ449_01740</name>
</gene>
<evidence type="ECO:0000256" key="4">
    <source>
        <dbReference type="SAM" id="SignalP"/>
    </source>
</evidence>
<dbReference type="RefSeq" id="WP_131556226.1">
    <property type="nucleotide sequence ID" value="NZ_SJSN01000001.1"/>
</dbReference>
<feature type="chain" id="PRO_5020900581" description="beta-lactamase" evidence="4">
    <location>
        <begin position="20"/>
        <end position="352"/>
    </location>
</feature>
<comment type="similarity">
    <text evidence="2">Belongs to the class-A beta-lactamase family.</text>
</comment>
<dbReference type="InterPro" id="IPR012338">
    <property type="entry name" value="Beta-lactam/transpept-like"/>
</dbReference>
<proteinExistence type="inferred from homology"/>
<reference evidence="6 7" key="1">
    <citation type="submission" date="2019-02" db="EMBL/GenBank/DDBJ databases">
        <title>Pedobacter sp. RP-3-11 sp. nov., isolated from Arctic soil.</title>
        <authorList>
            <person name="Dahal R.H."/>
        </authorList>
    </citation>
    <scope>NUCLEOTIDE SEQUENCE [LARGE SCALE GENOMIC DNA]</scope>
    <source>
        <strain evidence="6 7">RP-3-11</strain>
    </source>
</reference>
<dbReference type="EMBL" id="SJSN01000001">
    <property type="protein sequence ID" value="TCD12792.1"/>
    <property type="molecule type" value="Genomic_DNA"/>
</dbReference>
<protein>
    <recommendedName>
        <fullName evidence="3">beta-lactamase</fullName>
        <ecNumber evidence="3">3.5.2.6</ecNumber>
    </recommendedName>
</protein>
<feature type="domain" description="Beta-lactamase class A catalytic" evidence="5">
    <location>
        <begin position="43"/>
        <end position="159"/>
    </location>
</feature>
<dbReference type="GO" id="GO:0008800">
    <property type="term" value="F:beta-lactamase activity"/>
    <property type="evidence" value="ECO:0007669"/>
    <property type="project" value="UniProtKB-EC"/>
</dbReference>
<dbReference type="EC" id="3.5.2.6" evidence="3"/>
<dbReference type="SUPFAM" id="SSF56601">
    <property type="entry name" value="beta-lactamase/transpeptidase-like"/>
    <property type="match status" value="1"/>
</dbReference>
<evidence type="ECO:0000256" key="1">
    <source>
        <dbReference type="ARBA" id="ARBA00001526"/>
    </source>
</evidence>
<keyword evidence="4" id="KW-0732">Signal</keyword>